<evidence type="ECO:0000313" key="6">
    <source>
        <dbReference type="EMBL" id="GAX73401.1"/>
    </source>
</evidence>
<keyword evidence="2" id="KW-0378">Hydrolase</keyword>
<name>A0A250WRI1_9CHLO</name>
<sequence length="221" mass="24452">MTRTQHCNERLGDFTTSFLWLLRDFYLKLEDEGVKVTPKDYLETALLPVSGSGASVQAKYGIRASIKALFPDRDCFTVVRPMNDEAQLVNLDNVDPAILRPEFREGVAQLIELIFSKAEPKRFGTQFMTGPVLAGLVEAYVEALNNGAVPTIATAWQGVAEQESRRAADTAESVYVLSFNTDTMAEEEALVQEHERCVELALIEFKNIAVGDPVIQAAHEA</sequence>
<dbReference type="PANTHER" id="PTHR10751">
    <property type="entry name" value="GUANYLATE BINDING PROTEIN"/>
    <property type="match status" value="1"/>
</dbReference>
<comment type="similarity">
    <text evidence="4">Belongs to the TRAFAC class dynamin-like GTPase superfamily. GB1/RHD3 GTPase family.</text>
</comment>
<organism evidence="6 7">
    <name type="scientific">Chlamydomonas eustigma</name>
    <dbReference type="NCBI Taxonomy" id="1157962"/>
    <lineage>
        <taxon>Eukaryota</taxon>
        <taxon>Viridiplantae</taxon>
        <taxon>Chlorophyta</taxon>
        <taxon>core chlorophytes</taxon>
        <taxon>Chlorophyceae</taxon>
        <taxon>CS clade</taxon>
        <taxon>Chlamydomonadales</taxon>
        <taxon>Chlamydomonadaceae</taxon>
        <taxon>Chlamydomonas</taxon>
    </lineage>
</organism>
<evidence type="ECO:0000256" key="1">
    <source>
        <dbReference type="ARBA" id="ARBA00022741"/>
    </source>
</evidence>
<gene>
    <name evidence="6" type="ORF">CEUSTIGMA_g854.t1</name>
</gene>
<evidence type="ECO:0000256" key="2">
    <source>
        <dbReference type="ARBA" id="ARBA00022801"/>
    </source>
</evidence>
<keyword evidence="7" id="KW-1185">Reference proteome</keyword>
<dbReference type="Pfam" id="PF02841">
    <property type="entry name" value="GBP_C"/>
    <property type="match status" value="1"/>
</dbReference>
<dbReference type="AlphaFoldDB" id="A0A250WRI1"/>
<proteinExistence type="inferred from homology"/>
<evidence type="ECO:0000256" key="4">
    <source>
        <dbReference type="PROSITE-ProRule" id="PRU01052"/>
    </source>
</evidence>
<keyword evidence="1" id="KW-0547">Nucleotide-binding</keyword>
<dbReference type="Gene3D" id="1.20.1000.10">
    <property type="entry name" value="Guanylate-binding protein, C-terminal domain"/>
    <property type="match status" value="1"/>
</dbReference>
<comment type="caution">
    <text evidence="6">The sequence shown here is derived from an EMBL/GenBank/DDBJ whole genome shotgun (WGS) entry which is preliminary data.</text>
</comment>
<accession>A0A250WRI1</accession>
<dbReference type="InterPro" id="IPR030386">
    <property type="entry name" value="G_GB1_RHD3_dom"/>
</dbReference>
<feature type="non-terminal residue" evidence="6">
    <location>
        <position position="221"/>
    </location>
</feature>
<evidence type="ECO:0000313" key="7">
    <source>
        <dbReference type="Proteomes" id="UP000232323"/>
    </source>
</evidence>
<evidence type="ECO:0000256" key="3">
    <source>
        <dbReference type="ARBA" id="ARBA00023134"/>
    </source>
</evidence>
<dbReference type="InterPro" id="IPR036543">
    <property type="entry name" value="Guanylate-bd_C_sf"/>
</dbReference>
<dbReference type="Pfam" id="PF02263">
    <property type="entry name" value="GBP"/>
    <property type="match status" value="1"/>
</dbReference>
<dbReference type="InterPro" id="IPR015894">
    <property type="entry name" value="Guanylate-bd_N"/>
</dbReference>
<dbReference type="Proteomes" id="UP000232323">
    <property type="component" value="Unassembled WGS sequence"/>
</dbReference>
<dbReference type="SUPFAM" id="SSF48340">
    <property type="entry name" value="Interferon-induced guanylate-binding protein 1 (GBP1), C-terminal domain"/>
    <property type="match status" value="1"/>
</dbReference>
<dbReference type="EMBL" id="BEGY01000003">
    <property type="protein sequence ID" value="GAX73401.1"/>
    <property type="molecule type" value="Genomic_DNA"/>
</dbReference>
<dbReference type="GO" id="GO:0003924">
    <property type="term" value="F:GTPase activity"/>
    <property type="evidence" value="ECO:0007669"/>
    <property type="project" value="InterPro"/>
</dbReference>
<dbReference type="InterPro" id="IPR027417">
    <property type="entry name" value="P-loop_NTPase"/>
</dbReference>
<evidence type="ECO:0000259" key="5">
    <source>
        <dbReference type="PROSITE" id="PS51715"/>
    </source>
</evidence>
<dbReference type="GO" id="GO:0005525">
    <property type="term" value="F:GTP binding"/>
    <property type="evidence" value="ECO:0007669"/>
    <property type="project" value="UniProtKB-KW"/>
</dbReference>
<dbReference type="InterPro" id="IPR003191">
    <property type="entry name" value="Guanylate-bd/ATL_C"/>
</dbReference>
<dbReference type="PROSITE" id="PS51715">
    <property type="entry name" value="G_GB1_RHD3"/>
    <property type="match status" value="1"/>
</dbReference>
<dbReference type="SUPFAM" id="SSF52540">
    <property type="entry name" value="P-loop containing nucleoside triphosphate hydrolases"/>
    <property type="match status" value="1"/>
</dbReference>
<keyword evidence="3" id="KW-0342">GTP-binding</keyword>
<protein>
    <recommendedName>
        <fullName evidence="5">GB1/RHD3-type G domain-containing protein</fullName>
    </recommendedName>
</protein>
<feature type="domain" description="GB1/RHD3-type G" evidence="5">
    <location>
        <begin position="1"/>
        <end position="119"/>
    </location>
</feature>
<dbReference type="Gene3D" id="3.40.50.300">
    <property type="entry name" value="P-loop containing nucleotide triphosphate hydrolases"/>
    <property type="match status" value="1"/>
</dbReference>
<reference evidence="6 7" key="1">
    <citation type="submission" date="2017-08" db="EMBL/GenBank/DDBJ databases">
        <title>Acidophilic green algal genome provides insights into adaptation to an acidic environment.</title>
        <authorList>
            <person name="Hirooka S."/>
            <person name="Hirose Y."/>
            <person name="Kanesaki Y."/>
            <person name="Higuchi S."/>
            <person name="Fujiwara T."/>
            <person name="Onuma R."/>
            <person name="Era A."/>
            <person name="Ohbayashi R."/>
            <person name="Uzuka A."/>
            <person name="Nozaki H."/>
            <person name="Yoshikawa H."/>
            <person name="Miyagishima S.Y."/>
        </authorList>
    </citation>
    <scope>NUCLEOTIDE SEQUENCE [LARGE SCALE GENOMIC DNA]</scope>
    <source>
        <strain evidence="6 7">NIES-2499</strain>
    </source>
</reference>